<keyword evidence="2" id="KW-0472">Membrane</keyword>
<dbReference type="GeneID" id="105362377"/>
<feature type="transmembrane region" description="Helical" evidence="2">
    <location>
        <begin position="48"/>
        <end position="72"/>
    </location>
</feature>
<proteinExistence type="predicted"/>
<reference evidence="4" key="1">
    <citation type="submission" date="2025-08" db="UniProtKB">
        <authorList>
            <consortium name="RefSeq"/>
        </authorList>
    </citation>
    <scope>IDENTIFICATION</scope>
</reference>
<keyword evidence="2" id="KW-0812">Transmembrane</keyword>
<name>A0AAJ7DVN9_9HYME</name>
<feature type="compositionally biased region" description="Basic residues" evidence="1">
    <location>
        <begin position="83"/>
        <end position="95"/>
    </location>
</feature>
<evidence type="ECO:0000256" key="1">
    <source>
        <dbReference type="SAM" id="MobiDB-lite"/>
    </source>
</evidence>
<dbReference type="KEGG" id="csol:105362377"/>
<accession>A0AAJ7DVN9</accession>
<feature type="region of interest" description="Disordered" evidence="1">
    <location>
        <begin position="79"/>
        <end position="109"/>
    </location>
</feature>
<keyword evidence="2" id="KW-1133">Transmembrane helix</keyword>
<sequence>MDAKDRYVVEGIALSTSPEDVGEGIQSPENDTNSLQSLSYLDPPVDSVYMICGVLIAMVLVGVIIVLLAVTISKLRKREEHSHHHHHHHHHHHGNTVHPEQVQQCCSGVSSQQQQQQQQQQREEAIRCDGDGGIVNPAMTGSTMTVDSCCAVATQSATSTIVAALGNGCTERTSPESGYGGTATTTANAEQFIWQFPPPYPPPNTPPPQYTLYNDQDTLVHGLQSDRQGFAKGFRKNLGGRWRRLVKRKPETETCAIPPELKDQLKTIYVY</sequence>
<evidence type="ECO:0000256" key="2">
    <source>
        <dbReference type="SAM" id="Phobius"/>
    </source>
</evidence>
<organism evidence="3 4">
    <name type="scientific">Ceratosolen solmsi marchali</name>
    <dbReference type="NCBI Taxonomy" id="326594"/>
    <lineage>
        <taxon>Eukaryota</taxon>
        <taxon>Metazoa</taxon>
        <taxon>Ecdysozoa</taxon>
        <taxon>Arthropoda</taxon>
        <taxon>Hexapoda</taxon>
        <taxon>Insecta</taxon>
        <taxon>Pterygota</taxon>
        <taxon>Neoptera</taxon>
        <taxon>Endopterygota</taxon>
        <taxon>Hymenoptera</taxon>
        <taxon>Apocrita</taxon>
        <taxon>Proctotrupomorpha</taxon>
        <taxon>Chalcidoidea</taxon>
        <taxon>Agaonidae</taxon>
        <taxon>Agaoninae</taxon>
        <taxon>Ceratosolen</taxon>
    </lineage>
</organism>
<keyword evidence="3" id="KW-1185">Reference proteome</keyword>
<gene>
    <name evidence="4" type="primary">LOC105362377</name>
</gene>
<dbReference type="RefSeq" id="XP_011498118.1">
    <property type="nucleotide sequence ID" value="XM_011499816.1"/>
</dbReference>
<protein>
    <submittedName>
        <fullName evidence="4">Uncharacterized protein LOC105362377</fullName>
    </submittedName>
</protein>
<evidence type="ECO:0000313" key="3">
    <source>
        <dbReference type="Proteomes" id="UP000695007"/>
    </source>
</evidence>
<dbReference type="Proteomes" id="UP000695007">
    <property type="component" value="Unplaced"/>
</dbReference>
<dbReference type="AlphaFoldDB" id="A0AAJ7DVN9"/>
<evidence type="ECO:0000313" key="4">
    <source>
        <dbReference type="RefSeq" id="XP_011498118.1"/>
    </source>
</evidence>